<feature type="non-terminal residue" evidence="2">
    <location>
        <position position="107"/>
    </location>
</feature>
<feature type="region of interest" description="Disordered" evidence="1">
    <location>
        <begin position="1"/>
        <end position="107"/>
    </location>
</feature>
<name>A0A6J4UV17_9BACT</name>
<evidence type="ECO:0000256" key="1">
    <source>
        <dbReference type="SAM" id="MobiDB-lite"/>
    </source>
</evidence>
<feature type="compositionally biased region" description="Basic and acidic residues" evidence="1">
    <location>
        <begin position="39"/>
        <end position="49"/>
    </location>
</feature>
<gene>
    <name evidence="2" type="ORF">AVDCRST_MAG59-2554</name>
</gene>
<evidence type="ECO:0000313" key="2">
    <source>
        <dbReference type="EMBL" id="CAA9560672.1"/>
    </source>
</evidence>
<sequence>ERDGSARSGRCPGLDGGAGRDRERDHLAGRAGRTVGAARAERLGEEHTALDGGGGSPPQCGRGYGARRPVRQDGHGGAPGAHWRSRPVAEDPRLVDGRGGRADRVHG</sequence>
<feature type="compositionally biased region" description="Basic and acidic residues" evidence="1">
    <location>
        <begin position="18"/>
        <end position="28"/>
    </location>
</feature>
<organism evidence="2">
    <name type="scientific">uncultured Thermomicrobiales bacterium</name>
    <dbReference type="NCBI Taxonomy" id="1645740"/>
    <lineage>
        <taxon>Bacteria</taxon>
        <taxon>Pseudomonadati</taxon>
        <taxon>Thermomicrobiota</taxon>
        <taxon>Thermomicrobia</taxon>
        <taxon>Thermomicrobiales</taxon>
        <taxon>environmental samples</taxon>
    </lineage>
</organism>
<dbReference type="EMBL" id="CADCWF010000158">
    <property type="protein sequence ID" value="CAA9560672.1"/>
    <property type="molecule type" value="Genomic_DNA"/>
</dbReference>
<protein>
    <submittedName>
        <fullName evidence="2">Uncharacterized protein</fullName>
    </submittedName>
</protein>
<accession>A0A6J4UV17</accession>
<reference evidence="2" key="1">
    <citation type="submission" date="2020-02" db="EMBL/GenBank/DDBJ databases">
        <authorList>
            <person name="Meier V. D."/>
        </authorList>
    </citation>
    <scope>NUCLEOTIDE SEQUENCE</scope>
    <source>
        <strain evidence="2">AVDCRST_MAG59</strain>
    </source>
</reference>
<feature type="compositionally biased region" description="Basic and acidic residues" evidence="1">
    <location>
        <begin position="87"/>
        <end position="107"/>
    </location>
</feature>
<dbReference type="AlphaFoldDB" id="A0A6J4UV17"/>
<feature type="compositionally biased region" description="Low complexity" evidence="1">
    <location>
        <begin position="29"/>
        <end position="38"/>
    </location>
</feature>
<proteinExistence type="predicted"/>
<feature type="non-terminal residue" evidence="2">
    <location>
        <position position="1"/>
    </location>
</feature>